<evidence type="ECO:0000313" key="4">
    <source>
        <dbReference type="Proteomes" id="UP000186914"/>
    </source>
</evidence>
<feature type="domain" description="DUF7351" evidence="2">
    <location>
        <begin position="106"/>
        <end position="288"/>
    </location>
</feature>
<evidence type="ECO:0000259" key="1">
    <source>
        <dbReference type="Pfam" id="PF24038"/>
    </source>
</evidence>
<accession>A0A1N7E2N0</accession>
<dbReference type="Pfam" id="PF24038">
    <property type="entry name" value="DUF7347"/>
    <property type="match status" value="1"/>
</dbReference>
<dbReference type="InterPro" id="IPR055771">
    <property type="entry name" value="DUF7347"/>
</dbReference>
<keyword evidence="4" id="KW-1185">Reference proteome</keyword>
<sequence length="302" mass="33997">MDSVPVEATNERIRDAFQLLANETRLEILFALWNAPEWTATFTELKDAVGMRDSGQFQYHLNQLAGTFIRRTDDGYTHLASGIALYRAMLGSVAGTESIDSIPLDEFCPDCENRLRLTYENQVFFARCSACDETVLSSPFLPAGLDNRIDDERLWAFDRWTRRLVGNLRDGVCPWCASRVNHELSVEDSTESSAESEGGSNVRIVHTCNRCGGFLKTTVGENVIDHPAVISFFYDRGKDITSIPHWKLDFCTSDEGVELISEEPVEIRLTIREAGDELRLLFGDDCSVTEISRAEPRDSTHK</sequence>
<proteinExistence type="predicted"/>
<dbReference type="InterPro" id="IPR036388">
    <property type="entry name" value="WH-like_DNA-bd_sf"/>
</dbReference>
<name>A0A1N7E2N0_9EURY</name>
<evidence type="ECO:0008006" key="5">
    <source>
        <dbReference type="Google" id="ProtNLM"/>
    </source>
</evidence>
<organism evidence="3 4">
    <name type="scientific">Haladaptatus litoreus</name>
    <dbReference type="NCBI Taxonomy" id="553468"/>
    <lineage>
        <taxon>Archaea</taxon>
        <taxon>Methanobacteriati</taxon>
        <taxon>Methanobacteriota</taxon>
        <taxon>Stenosarchaea group</taxon>
        <taxon>Halobacteria</taxon>
        <taxon>Halobacteriales</taxon>
        <taxon>Haladaptataceae</taxon>
        <taxon>Haladaptatus</taxon>
    </lineage>
</organism>
<evidence type="ECO:0000259" key="2">
    <source>
        <dbReference type="Pfam" id="PF24042"/>
    </source>
</evidence>
<dbReference type="Proteomes" id="UP000186914">
    <property type="component" value="Unassembled WGS sequence"/>
</dbReference>
<dbReference type="AlphaFoldDB" id="A0A1N7E2N0"/>
<evidence type="ECO:0000313" key="3">
    <source>
        <dbReference type="EMBL" id="SIR82333.1"/>
    </source>
</evidence>
<dbReference type="Pfam" id="PF24042">
    <property type="entry name" value="DUF7351"/>
    <property type="match status" value="1"/>
</dbReference>
<dbReference type="CDD" id="cd00090">
    <property type="entry name" value="HTH_ARSR"/>
    <property type="match status" value="1"/>
</dbReference>
<reference evidence="4" key="1">
    <citation type="submission" date="2017-01" db="EMBL/GenBank/DDBJ databases">
        <authorList>
            <person name="Varghese N."/>
            <person name="Submissions S."/>
        </authorList>
    </citation>
    <scope>NUCLEOTIDE SEQUENCE [LARGE SCALE GENOMIC DNA]</scope>
    <source>
        <strain evidence="4">CGMCC 1.7737</strain>
    </source>
</reference>
<gene>
    <name evidence="3" type="ORF">SAMN05421858_3967</name>
</gene>
<dbReference type="InterPro" id="IPR036390">
    <property type="entry name" value="WH_DNA-bd_sf"/>
</dbReference>
<dbReference type="Gene3D" id="1.10.10.10">
    <property type="entry name" value="Winged helix-like DNA-binding domain superfamily/Winged helix DNA-binding domain"/>
    <property type="match status" value="1"/>
</dbReference>
<feature type="domain" description="DUF7347" evidence="1">
    <location>
        <begin position="15"/>
        <end position="88"/>
    </location>
</feature>
<dbReference type="EMBL" id="FTNO01000005">
    <property type="protein sequence ID" value="SIR82333.1"/>
    <property type="molecule type" value="Genomic_DNA"/>
</dbReference>
<dbReference type="InterPro" id="IPR011991">
    <property type="entry name" value="ArsR-like_HTH"/>
</dbReference>
<protein>
    <recommendedName>
        <fullName evidence="5">Helix-turn-helix domain-containing protein</fullName>
    </recommendedName>
</protein>
<dbReference type="InterPro" id="IPR055775">
    <property type="entry name" value="DUF7351"/>
</dbReference>
<dbReference type="OrthoDB" id="8482at2157"/>
<dbReference type="SUPFAM" id="SSF46785">
    <property type="entry name" value="Winged helix' DNA-binding domain"/>
    <property type="match status" value="1"/>
</dbReference>
<dbReference type="RefSeq" id="WP_076431848.1">
    <property type="nucleotide sequence ID" value="NZ_FTNO01000005.1"/>
</dbReference>